<accession>A0A6G9H3I5</accession>
<evidence type="ECO:0000256" key="1">
    <source>
        <dbReference type="SAM" id="Phobius"/>
    </source>
</evidence>
<dbReference type="EMBL" id="CP050177">
    <property type="protein sequence ID" value="QIQ05098.1"/>
    <property type="molecule type" value="Genomic_DNA"/>
</dbReference>
<keyword evidence="3" id="KW-1185">Reference proteome</keyword>
<proteinExistence type="predicted"/>
<keyword evidence="1" id="KW-0812">Transmembrane</keyword>
<keyword evidence="1" id="KW-0472">Membrane</keyword>
<name>A0A6G9H3I5_9ACTN</name>
<dbReference type="Proteomes" id="UP000501179">
    <property type="component" value="Chromosome"/>
</dbReference>
<feature type="transmembrane region" description="Helical" evidence="1">
    <location>
        <begin position="142"/>
        <end position="160"/>
    </location>
</feature>
<feature type="transmembrane region" description="Helical" evidence="1">
    <location>
        <begin position="12"/>
        <end position="30"/>
    </location>
</feature>
<feature type="transmembrane region" description="Helical" evidence="1">
    <location>
        <begin position="36"/>
        <end position="55"/>
    </location>
</feature>
<dbReference type="RefSeq" id="WP_167033611.1">
    <property type="nucleotide sequence ID" value="NZ_CP050177.1"/>
</dbReference>
<reference evidence="2 3" key="1">
    <citation type="submission" date="2020-03" db="EMBL/GenBank/DDBJ databases">
        <title>A novel species.</title>
        <authorList>
            <person name="Gao J."/>
        </authorList>
    </citation>
    <scope>NUCLEOTIDE SEQUENCE [LARGE SCALE GENOMIC DNA]</scope>
    <source>
        <strain evidence="2 3">QMT-12</strain>
    </source>
</reference>
<feature type="transmembrane region" description="Helical" evidence="1">
    <location>
        <begin position="62"/>
        <end position="84"/>
    </location>
</feature>
<organism evidence="2 3">
    <name type="scientific">Streptomyces liangshanensis</name>
    <dbReference type="NCBI Taxonomy" id="2717324"/>
    <lineage>
        <taxon>Bacteria</taxon>
        <taxon>Bacillati</taxon>
        <taxon>Actinomycetota</taxon>
        <taxon>Actinomycetes</taxon>
        <taxon>Kitasatosporales</taxon>
        <taxon>Streptomycetaceae</taxon>
        <taxon>Streptomyces</taxon>
    </lineage>
</organism>
<keyword evidence="1" id="KW-1133">Transmembrane helix</keyword>
<dbReference type="AlphaFoldDB" id="A0A6G9H3I5"/>
<evidence type="ECO:0000313" key="3">
    <source>
        <dbReference type="Proteomes" id="UP000501179"/>
    </source>
</evidence>
<sequence length="242" mass="24247">MTDARSPMRALRAAFFAAVCVTLAALGHLYTSGHDIPAGAVWTAFGATGCAAWLAGGRRHGFLSLGAGLLTVQGTLHLLFAGVLPYGPATAAHDRHAMAGGGADARAGLGMGLGMGGRPGMDMGTGGEGETAALAAVTDGPAAMVAAHVLAAAVCALWLARGEAALFRLARTLGALALVPLRLLLTPARLPAVPRPAPLTPGAPAPRRFRGVVLAHSLSRRGPPVVRTARTTDPGAALVLTA</sequence>
<evidence type="ECO:0000313" key="2">
    <source>
        <dbReference type="EMBL" id="QIQ05098.1"/>
    </source>
</evidence>
<gene>
    <name evidence="2" type="ORF">HA039_25005</name>
</gene>
<protein>
    <submittedName>
        <fullName evidence="2">Uncharacterized protein</fullName>
    </submittedName>
</protein>
<dbReference type="KEGG" id="slia:HA039_25005"/>